<dbReference type="Gene3D" id="3.40.50.300">
    <property type="entry name" value="P-loop containing nucleotide triphosphate hydrolases"/>
    <property type="match status" value="1"/>
</dbReference>
<gene>
    <name evidence="8" type="ORF">PIIN_00775</name>
</gene>
<feature type="compositionally biased region" description="Polar residues" evidence="6">
    <location>
        <begin position="887"/>
        <end position="897"/>
    </location>
</feature>
<keyword evidence="3" id="KW-1000">Mitochondrion outer membrane</keyword>
<evidence type="ECO:0000256" key="1">
    <source>
        <dbReference type="ARBA" id="ARBA00004572"/>
    </source>
</evidence>
<protein>
    <submittedName>
        <fullName evidence="8">Related to MSP1 protein</fullName>
    </submittedName>
</protein>
<evidence type="ECO:0000313" key="9">
    <source>
        <dbReference type="Proteomes" id="UP000007148"/>
    </source>
</evidence>
<dbReference type="InterPro" id="IPR027417">
    <property type="entry name" value="P-loop_NTPase"/>
</dbReference>
<dbReference type="Proteomes" id="UP000007148">
    <property type="component" value="Unassembled WGS sequence"/>
</dbReference>
<evidence type="ECO:0000256" key="2">
    <source>
        <dbReference type="ARBA" id="ARBA00022741"/>
    </source>
</evidence>
<dbReference type="Gene3D" id="1.10.8.60">
    <property type="match status" value="1"/>
</dbReference>
<organism evidence="8 9">
    <name type="scientific">Serendipita indica (strain DSM 11827)</name>
    <name type="common">Root endophyte fungus</name>
    <name type="synonym">Piriformospora indica</name>
    <dbReference type="NCBI Taxonomy" id="1109443"/>
    <lineage>
        <taxon>Eukaryota</taxon>
        <taxon>Fungi</taxon>
        <taxon>Dikarya</taxon>
        <taxon>Basidiomycota</taxon>
        <taxon>Agaricomycotina</taxon>
        <taxon>Agaricomycetes</taxon>
        <taxon>Sebacinales</taxon>
        <taxon>Serendipitaceae</taxon>
        <taxon>Serendipita</taxon>
    </lineage>
</organism>
<dbReference type="HOGENOM" id="CLU_004423_0_0_1"/>
<dbReference type="InterPro" id="IPR003593">
    <property type="entry name" value="AAA+_ATPase"/>
</dbReference>
<feature type="compositionally biased region" description="Pro residues" evidence="6">
    <location>
        <begin position="1"/>
        <end position="12"/>
    </location>
</feature>
<dbReference type="InterPro" id="IPR041569">
    <property type="entry name" value="AAA_lid_3"/>
</dbReference>
<dbReference type="InParanoid" id="G4T6J8"/>
<feature type="region of interest" description="Disordered" evidence="6">
    <location>
        <begin position="1"/>
        <end position="42"/>
    </location>
</feature>
<accession>G4T6J8</accession>
<dbReference type="GO" id="GO:0005524">
    <property type="term" value="F:ATP binding"/>
    <property type="evidence" value="ECO:0007669"/>
    <property type="project" value="UniProtKB-KW"/>
</dbReference>
<dbReference type="Pfam" id="PF00004">
    <property type="entry name" value="AAA"/>
    <property type="match status" value="1"/>
</dbReference>
<dbReference type="OrthoDB" id="39734at2759"/>
<dbReference type="SUPFAM" id="SSF52540">
    <property type="entry name" value="P-loop containing nucleoside triphosphate hydrolases"/>
    <property type="match status" value="1"/>
</dbReference>
<dbReference type="OMA" id="PQTQHRA"/>
<dbReference type="eggNOG" id="KOG0737">
    <property type="taxonomic scope" value="Eukaryota"/>
</dbReference>
<feature type="region of interest" description="Disordered" evidence="6">
    <location>
        <begin position="408"/>
        <end position="429"/>
    </location>
</feature>
<proteinExistence type="predicted"/>
<feature type="compositionally biased region" description="Basic and acidic residues" evidence="6">
    <location>
        <begin position="416"/>
        <end position="429"/>
    </location>
</feature>
<dbReference type="InterPro" id="IPR003959">
    <property type="entry name" value="ATPase_AAA_core"/>
</dbReference>
<keyword evidence="2" id="KW-0547">Nucleotide-binding</keyword>
<reference evidence="8 9" key="1">
    <citation type="journal article" date="2011" name="PLoS Pathog.">
        <title>Endophytic Life Strategies Decoded by Genome and Transcriptome Analyses of the Mutualistic Root Symbiont Piriformospora indica.</title>
        <authorList>
            <person name="Zuccaro A."/>
            <person name="Lahrmann U."/>
            <person name="Guldener U."/>
            <person name="Langen G."/>
            <person name="Pfiffi S."/>
            <person name="Biedenkopf D."/>
            <person name="Wong P."/>
            <person name="Samans B."/>
            <person name="Grimm C."/>
            <person name="Basiewicz M."/>
            <person name="Murat C."/>
            <person name="Martin F."/>
            <person name="Kogel K.H."/>
        </authorList>
    </citation>
    <scope>NUCLEOTIDE SEQUENCE [LARGE SCALE GENOMIC DNA]</scope>
    <source>
        <strain evidence="8 9">DSM 11827</strain>
    </source>
</reference>
<evidence type="ECO:0000259" key="7">
    <source>
        <dbReference type="SMART" id="SM00382"/>
    </source>
</evidence>
<feature type="compositionally biased region" description="Basic and acidic residues" evidence="6">
    <location>
        <begin position="874"/>
        <end position="886"/>
    </location>
</feature>
<dbReference type="Pfam" id="PF17862">
    <property type="entry name" value="AAA_lid_3"/>
    <property type="match status" value="1"/>
</dbReference>
<sequence>MVPSIPTPPPNEPQDDERPAKGRGRPRLKQGVDPKSGDSVQLPPELAESLLWIPDKESHPIKHSLPPEEMMQDALANLHVSLLPKTQHRATHPTSAGPPIEPSITLYCPIEGGTYVIDETVRELARRTNSEVLTLDALDLLAGEWGPYGKAAAALQLPSNPLQLGEFQHARQSAREEDSDDEGDMGSVISQAVEGLQSGRPPFGITIQTRKISSGSSNHQSRKQFFQELVNIQRKGDEDAEPRPRLIYCRDLQLVSESLQHWFPTFVEAVRLRRQGPMPRAQGPIHSPTVIILGVSPSIITPRTTPFIGSEPGGLVNFITNRNRSGMGGRGPVSPPSPPKVVEWDETNAAQRARDRRLFERLSKWEKQDARVFYSELPDLHLSSDSPNPRGPPRGLMSLFVALPGVGGPPAIAPAPHEEDSPRERPSDHERMTVILPRAREPGQEKATRTQRRLQANEINMRTAIGSLGGKLADNSLQEHAAQMSSDSESNQNHTQSMISDWNQRVETWQQVKQVADRAMGLLAGLKKNSGTPTLEPTDVSWIAVAEGWNQERTASANRKDFISSFTSKRVIEHVQPERAQGTEEDEDFEEDSDSEISDIEELIEQLRRDPSLDQHEQRLLGSIVNPKHLPTTFADVHLPAATIDSIRTIVSLPLLEPTAFSYGVLKQHGMNGALLFGAPGTGKTLSVRALARESGARMMIVKPSDVMDMYVGEGEKLVRAVFSLARRISPCVVFIDEIDALLGARYSARSSGGDLAHRGVITEFMQEMDGLKSSRDTNVVVIGATNRPFDLDDAVLRRLPRRLLIDLPGAKEREAILRIHLADEQLAQDVDVTKLAEKTESFSGSDLKHLCVAAALDAVKEHTHLPWNTPKDPSTDVDTKPKSVDIKSSQSESSTDAIKDPNTESPSSTAKEESEDTSNSDKEDVKPRRILRMSHFEKALKEITPSASEQLGSLADLRKWNEEFGEGGRKRGRRIWGGKFGFIVKPEKTEEGRVQQP</sequence>
<dbReference type="STRING" id="1109443.G4T6J8"/>
<keyword evidence="4" id="KW-0067">ATP-binding</keyword>
<name>G4T6J8_SERID</name>
<evidence type="ECO:0000313" key="8">
    <source>
        <dbReference type="EMBL" id="CCA66937.1"/>
    </source>
</evidence>
<dbReference type="PROSITE" id="PS00674">
    <property type="entry name" value="AAA"/>
    <property type="match status" value="1"/>
</dbReference>
<evidence type="ECO:0000256" key="4">
    <source>
        <dbReference type="ARBA" id="ARBA00022840"/>
    </source>
</evidence>
<feature type="region of interest" description="Disordered" evidence="6">
    <location>
        <begin position="865"/>
        <end position="931"/>
    </location>
</feature>
<comment type="caution">
    <text evidence="8">The sequence shown here is derived from an EMBL/GenBank/DDBJ whole genome shotgun (WGS) entry which is preliminary data.</text>
</comment>
<keyword evidence="3" id="KW-0472">Membrane</keyword>
<feature type="domain" description="AAA+ ATPase" evidence="7">
    <location>
        <begin position="670"/>
        <end position="810"/>
    </location>
</feature>
<evidence type="ECO:0000256" key="5">
    <source>
        <dbReference type="ARBA" id="ARBA00023128"/>
    </source>
</evidence>
<dbReference type="InterPro" id="IPR051701">
    <property type="entry name" value="Mito_OM_Translocase_MSP1"/>
</dbReference>
<evidence type="ECO:0000256" key="3">
    <source>
        <dbReference type="ARBA" id="ARBA00022787"/>
    </source>
</evidence>
<comment type="subcellular location">
    <subcellularLocation>
        <location evidence="1">Mitochondrion outer membrane</location>
        <topology evidence="1">Single-pass membrane protein</topology>
    </subcellularLocation>
</comment>
<dbReference type="SMART" id="SM00382">
    <property type="entry name" value="AAA"/>
    <property type="match status" value="1"/>
</dbReference>
<dbReference type="PANTHER" id="PTHR45644">
    <property type="entry name" value="AAA ATPASE, PUTATIVE (AFU_ORTHOLOGUE AFUA_2G12920)-RELATED-RELATED"/>
    <property type="match status" value="1"/>
</dbReference>
<dbReference type="AlphaFoldDB" id="G4T6J8"/>
<feature type="region of interest" description="Disordered" evidence="6">
    <location>
        <begin position="575"/>
        <end position="596"/>
    </location>
</feature>
<keyword evidence="9" id="KW-1185">Reference proteome</keyword>
<dbReference type="GO" id="GO:0016887">
    <property type="term" value="F:ATP hydrolysis activity"/>
    <property type="evidence" value="ECO:0007669"/>
    <property type="project" value="InterPro"/>
</dbReference>
<dbReference type="GO" id="GO:0005741">
    <property type="term" value="C:mitochondrial outer membrane"/>
    <property type="evidence" value="ECO:0007669"/>
    <property type="project" value="UniProtKB-SubCell"/>
</dbReference>
<evidence type="ECO:0000256" key="6">
    <source>
        <dbReference type="SAM" id="MobiDB-lite"/>
    </source>
</evidence>
<keyword evidence="5" id="KW-0496">Mitochondrion</keyword>
<dbReference type="PANTHER" id="PTHR45644:SF56">
    <property type="entry name" value="AAA ATPASE, PUTATIVE (AFU_ORTHOLOGUE AFUA_2G12920)-RELATED"/>
    <property type="match status" value="1"/>
</dbReference>
<dbReference type="EMBL" id="CAFZ01000007">
    <property type="protein sequence ID" value="CCA66937.1"/>
    <property type="molecule type" value="Genomic_DNA"/>
</dbReference>
<feature type="compositionally biased region" description="Acidic residues" evidence="6">
    <location>
        <begin position="583"/>
        <end position="596"/>
    </location>
</feature>
<dbReference type="InterPro" id="IPR003960">
    <property type="entry name" value="ATPase_AAA_CS"/>
</dbReference>